<evidence type="ECO:0000256" key="1">
    <source>
        <dbReference type="SAM" id="Coils"/>
    </source>
</evidence>
<organism evidence="2 3">
    <name type="scientific">Duncaniella freteri</name>
    <dbReference type="NCBI Taxonomy" id="2530391"/>
    <lineage>
        <taxon>Bacteria</taxon>
        <taxon>Pseudomonadati</taxon>
        <taxon>Bacteroidota</taxon>
        <taxon>Bacteroidia</taxon>
        <taxon>Bacteroidales</taxon>
        <taxon>Muribaculaceae</taxon>
        <taxon>Duncaniella</taxon>
    </lineage>
</organism>
<dbReference type="EMBL" id="SJSA01000002">
    <property type="protein sequence ID" value="TGG36558.1"/>
    <property type="molecule type" value="Genomic_DNA"/>
</dbReference>
<reference evidence="2 3" key="1">
    <citation type="submission" date="2019-02" db="EMBL/GenBank/DDBJ databases">
        <title>Isolation and identification of novel species under the genus Muribaculum.</title>
        <authorList>
            <person name="Miyake S."/>
            <person name="Ding Y."/>
            <person name="Low A."/>
            <person name="Soh M."/>
            <person name="Seedorf H."/>
        </authorList>
    </citation>
    <scope>NUCLEOTIDE SEQUENCE [LARGE SCALE GENOMIC DNA]</scope>
    <source>
        <strain evidence="2 3">TLL-A3</strain>
    </source>
</reference>
<evidence type="ECO:0008006" key="4">
    <source>
        <dbReference type="Google" id="ProtNLM"/>
    </source>
</evidence>
<accession>A0A4Z0V3S9</accession>
<dbReference type="Proteomes" id="UP000297635">
    <property type="component" value="Unassembled WGS sequence"/>
</dbReference>
<dbReference type="GeneID" id="82150515"/>
<feature type="coiled-coil region" evidence="1">
    <location>
        <begin position="279"/>
        <end position="306"/>
    </location>
</feature>
<dbReference type="AlphaFoldDB" id="A0A4Z0V3S9"/>
<name>A0A4Z0V3S9_9BACT</name>
<keyword evidence="3" id="KW-1185">Reference proteome</keyword>
<sequence>MMQFKQSPVIFDEDSHSYQLDGKRLLGITGLIHSILGLGVYPDASEHVKDFIIPRAGSRGTAVHHAIQTYDQLGIKQTTQIVHTRYGCRERDNISYVDETWDVSSELEAYIRHLNGFKPLANELTVSDNVRYASQIDNVWQYEKTGGIWLVDTKTNNIKLYPLCGYYNANYFNSGEDALKEYLSWQLSIYAELFEAENPGLKVEGLACNWLKADADAFWVIERKPSELVLELLKTTYFFSDNGPVYFHPDQSVFGIGSTLPAEVKEQTPIVAPDVVDYFTSLLKTYKEAEAKLEEAKTALRAAMTEHKVKSFDFGSFSATIGADSVSTSFDTKTFKKDHPELYKKYASSKAKKGSFTIKLKDND</sequence>
<keyword evidence="1" id="KW-0175">Coiled coil</keyword>
<comment type="caution">
    <text evidence="2">The sequence shown here is derived from an EMBL/GenBank/DDBJ whole genome shotgun (WGS) entry which is preliminary data.</text>
</comment>
<protein>
    <recommendedName>
        <fullName evidence="4">PD-(D/E)XK endonuclease-like domain-containing protein</fullName>
    </recommendedName>
</protein>
<evidence type="ECO:0000313" key="3">
    <source>
        <dbReference type="Proteomes" id="UP000297635"/>
    </source>
</evidence>
<evidence type="ECO:0000313" key="2">
    <source>
        <dbReference type="EMBL" id="TGG36558.1"/>
    </source>
</evidence>
<dbReference type="RefSeq" id="WP_135472291.1">
    <property type="nucleotide sequence ID" value="NZ_SJSA01000002.1"/>
</dbReference>
<gene>
    <name evidence="2" type="ORF">EZ315_12005</name>
</gene>
<proteinExistence type="predicted"/>